<feature type="region of interest" description="Disordered" evidence="1">
    <location>
        <begin position="1"/>
        <end position="33"/>
    </location>
</feature>
<feature type="compositionally biased region" description="Basic and acidic residues" evidence="1">
    <location>
        <begin position="17"/>
        <end position="33"/>
    </location>
</feature>
<reference evidence="2" key="1">
    <citation type="submission" date="2016-10" db="EMBL/GenBank/DDBJ databases">
        <title>CRISPR-Cas defence system in Roseofilum reptotaenium: evidence of a bacteriophage-cyanobacterium arms race in the coral black band disease.</title>
        <authorList>
            <person name="Buerger P."/>
            <person name="Wood-Charlson E.M."/>
            <person name="Weynberg K.D."/>
            <person name="Willis B."/>
            <person name="Van Oppen M.J."/>
        </authorList>
    </citation>
    <scope>NUCLEOTIDE SEQUENCE [LARGE SCALE GENOMIC DNA]</scope>
    <source>
        <strain evidence="2">AO1-A</strain>
    </source>
</reference>
<evidence type="ECO:0000313" key="2">
    <source>
        <dbReference type="EMBL" id="OJJ27003.1"/>
    </source>
</evidence>
<dbReference type="EMBL" id="MLAW01000003">
    <property type="protein sequence ID" value="OJJ27003.1"/>
    <property type="molecule type" value="Genomic_DNA"/>
</dbReference>
<sequence>MEPLHQIDSLLPGRPKIGPEQRQKQAQERRELEKQEGYQKLIDLCAIAEPEAAQRLAAANSHWGYKIINGWVHNQTEDVE</sequence>
<dbReference type="Proteomes" id="UP000183940">
    <property type="component" value="Unassembled WGS sequence"/>
</dbReference>
<evidence type="ECO:0000313" key="3">
    <source>
        <dbReference type="Proteomes" id="UP000183940"/>
    </source>
</evidence>
<comment type="caution">
    <text evidence="2">The sequence shown here is derived from an EMBL/GenBank/DDBJ whole genome shotgun (WGS) entry which is preliminary data.</text>
</comment>
<proteinExistence type="predicted"/>
<accession>A0A1L9QWG4</accession>
<protein>
    <submittedName>
        <fullName evidence="2">Uncharacterized protein</fullName>
    </submittedName>
</protein>
<dbReference type="STRING" id="1925591.BI308_02800"/>
<name>A0A1L9QWG4_9CYAN</name>
<evidence type="ECO:0000256" key="1">
    <source>
        <dbReference type="SAM" id="MobiDB-lite"/>
    </source>
</evidence>
<dbReference type="AlphaFoldDB" id="A0A1L9QWG4"/>
<gene>
    <name evidence="2" type="ORF">BI308_02800</name>
</gene>
<keyword evidence="3" id="KW-1185">Reference proteome</keyword>
<organism evidence="2 3">
    <name type="scientific">Roseofilum reptotaenium AO1-A</name>
    <dbReference type="NCBI Taxonomy" id="1925591"/>
    <lineage>
        <taxon>Bacteria</taxon>
        <taxon>Bacillati</taxon>
        <taxon>Cyanobacteriota</taxon>
        <taxon>Cyanophyceae</taxon>
        <taxon>Desertifilales</taxon>
        <taxon>Desertifilaceae</taxon>
        <taxon>Roseofilum</taxon>
    </lineage>
</organism>